<feature type="domain" description="DUF7925" evidence="3">
    <location>
        <begin position="241"/>
        <end position="425"/>
    </location>
</feature>
<dbReference type="OrthoDB" id="504271at2"/>
<sequence>MSTYSRWSCRQIFAATLLSAGTMPIVLSAFAQTAPGTPITNQATATYSDGANSYNATSNTVTISVAEIAGITLVAQPPSTTAPIADDTFTVPFVITNKGNDPTTFEIPGIATLSDGTGFTVTSITITKVNGATVSIPIALGATTVQTASVPKDGTVIVEVKVKVNNTAPAGASTTVMLGKTTPETLQIGVPYVADSGSVYTQDNPDTVTGEYPGVLSIASEKEAMDTSAVVTVKGRLQAYATILKVNSAYDPKTPGLLTDDLLTYELALRVEDPASPPFGVVSDLNATQIKLDSGSGVVNVNKVLISDAIPAGTQLSNVTPTALGGWTPIYSTTALTSTALQADWTTTKPALNLIKRVGFIADGAIAKGTTLQNFKFSVNPLSTFKGGQIANIAQVFGQSQLGAVVPGTGTQLVYDESGDQSSNNELNGSNPDSTTTGGVAVTNGGISPGEANPGEDGTDPGTLNTVVNNNPTNPTTNTGVNSGVGSGTKTNGGEDTVLTIAATPLNGPAGQPAAKGPNATGTDDDNNNDFTNKAVSPAIGLDPAALLTDAQTPDVVFVNTVQNTSDSSQTIVLIPLPPAVKTDLPNGTKVTIDSDGTGTIATPVTFTYNQATGAFTPDGAVPSVVVPAGGTPSYGVTINLGDNAAQNIGYSVPIAAFIDTDGNGQYDNTKEPGNLTLDRVYTGYVSLKKEARILEADGNTQVAGFTTASTAAEQQALNAAALPSRIIEYRITYTNLSSGQGSGANNVMLPANTLKITEDGTTAPNNWFTTTKDTNPTDTVKGSGTDSTTGAVVATFSGADVQTYVDTVSTLAPGAIGEFKFRRQIK</sequence>
<feature type="compositionally biased region" description="Polar residues" evidence="1">
    <location>
        <begin position="420"/>
        <end position="434"/>
    </location>
</feature>
<feature type="compositionally biased region" description="Low complexity" evidence="1">
    <location>
        <begin position="461"/>
        <end position="484"/>
    </location>
</feature>
<name>A0A2T1DIK9_9CYAN</name>
<accession>A0A2T1DIK9</accession>
<comment type="caution">
    <text evidence="4">The sequence shown here is derived from an EMBL/GenBank/DDBJ whole genome shotgun (WGS) entry which is preliminary data.</text>
</comment>
<gene>
    <name evidence="4" type="ORF">C7B65_07735</name>
</gene>
<feature type="signal peptide" evidence="2">
    <location>
        <begin position="1"/>
        <end position="31"/>
    </location>
</feature>
<feature type="compositionally biased region" description="Low complexity" evidence="1">
    <location>
        <begin position="770"/>
        <end position="780"/>
    </location>
</feature>
<evidence type="ECO:0000313" key="4">
    <source>
        <dbReference type="EMBL" id="PSB20328.1"/>
    </source>
</evidence>
<feature type="compositionally biased region" description="Low complexity" evidence="1">
    <location>
        <begin position="435"/>
        <end position="446"/>
    </location>
</feature>
<reference evidence="4 5" key="2">
    <citation type="submission" date="2018-03" db="EMBL/GenBank/DDBJ databases">
        <title>The ancient ancestry and fast evolution of plastids.</title>
        <authorList>
            <person name="Moore K.R."/>
            <person name="Magnabosco C."/>
            <person name="Momper L."/>
            <person name="Gold D.A."/>
            <person name="Bosak T."/>
            <person name="Fournier G.P."/>
        </authorList>
    </citation>
    <scope>NUCLEOTIDE SEQUENCE [LARGE SCALE GENOMIC DNA]</scope>
    <source>
        <strain evidence="4 5">ULC007</strain>
    </source>
</reference>
<feature type="region of interest" description="Disordered" evidence="1">
    <location>
        <begin position="766"/>
        <end position="787"/>
    </location>
</feature>
<dbReference type="EMBL" id="PVWG01000006">
    <property type="protein sequence ID" value="PSB20328.1"/>
    <property type="molecule type" value="Genomic_DNA"/>
</dbReference>
<dbReference type="Pfam" id="PF25546">
    <property type="entry name" value="DUF7925"/>
    <property type="match status" value="1"/>
</dbReference>
<keyword evidence="2" id="KW-0732">Signal</keyword>
<dbReference type="AlphaFoldDB" id="A0A2T1DIK9"/>
<dbReference type="Proteomes" id="UP000238634">
    <property type="component" value="Unassembled WGS sequence"/>
</dbReference>
<evidence type="ECO:0000256" key="2">
    <source>
        <dbReference type="SAM" id="SignalP"/>
    </source>
</evidence>
<dbReference type="STRING" id="1920490.GCA_001895925_04122"/>
<proteinExistence type="predicted"/>
<feature type="chain" id="PRO_5015600391" description="DUF7925 domain-containing protein" evidence="2">
    <location>
        <begin position="32"/>
        <end position="827"/>
    </location>
</feature>
<protein>
    <recommendedName>
        <fullName evidence="3">DUF7925 domain-containing protein</fullName>
    </recommendedName>
</protein>
<organism evidence="4 5">
    <name type="scientific">Phormidesmis priestleyi ULC007</name>
    <dbReference type="NCBI Taxonomy" id="1920490"/>
    <lineage>
        <taxon>Bacteria</taxon>
        <taxon>Bacillati</taxon>
        <taxon>Cyanobacteriota</taxon>
        <taxon>Cyanophyceae</taxon>
        <taxon>Leptolyngbyales</taxon>
        <taxon>Leptolyngbyaceae</taxon>
        <taxon>Phormidesmis</taxon>
    </lineage>
</organism>
<evidence type="ECO:0000313" key="5">
    <source>
        <dbReference type="Proteomes" id="UP000238634"/>
    </source>
</evidence>
<reference evidence="4 5" key="1">
    <citation type="submission" date="2018-02" db="EMBL/GenBank/DDBJ databases">
        <authorList>
            <person name="Cohen D.B."/>
            <person name="Kent A.D."/>
        </authorList>
    </citation>
    <scope>NUCLEOTIDE SEQUENCE [LARGE SCALE GENOMIC DNA]</scope>
    <source>
        <strain evidence="4 5">ULC007</strain>
    </source>
</reference>
<keyword evidence="5" id="KW-1185">Reference proteome</keyword>
<dbReference type="InterPro" id="IPR057685">
    <property type="entry name" value="DUF7925"/>
</dbReference>
<evidence type="ECO:0000259" key="3">
    <source>
        <dbReference type="Pfam" id="PF25546"/>
    </source>
</evidence>
<evidence type="ECO:0000256" key="1">
    <source>
        <dbReference type="SAM" id="MobiDB-lite"/>
    </source>
</evidence>
<feature type="region of interest" description="Disordered" evidence="1">
    <location>
        <begin position="413"/>
        <end position="536"/>
    </location>
</feature>
<dbReference type="RefSeq" id="WP_073070247.1">
    <property type="nucleotide sequence ID" value="NZ_MPPI01000006.1"/>
</dbReference>